<proteinExistence type="predicted"/>
<evidence type="ECO:0000313" key="1">
    <source>
        <dbReference type="EMBL" id="QJA67338.1"/>
    </source>
</evidence>
<sequence>MGYLSVQRLEAEIMLGRFDNWPEDLVSIVNGCRVYKQDILEARRARQRRWLVTIMRDWEPVVRPCFIWVFRNDSAIYGGWWLYVRTLRNQWSMDGRSNSEDLVTSIMDMYPLGLLPMRENLEAWKIRFADEYHYATHKRPCDQGLAIAWAKVSQSGRLMDVGLDRGMLEG</sequence>
<accession>A0A6M3JDE1</accession>
<name>A0A6M3JDE1_9ZZZZ</name>
<gene>
    <name evidence="2" type="ORF">MM415A00148_0007</name>
    <name evidence="1" type="ORF">MM415B00245_0044</name>
</gene>
<organism evidence="1">
    <name type="scientific">viral metagenome</name>
    <dbReference type="NCBI Taxonomy" id="1070528"/>
    <lineage>
        <taxon>unclassified sequences</taxon>
        <taxon>metagenomes</taxon>
        <taxon>organismal metagenomes</taxon>
    </lineage>
</organism>
<dbReference type="EMBL" id="MT142535">
    <property type="protein sequence ID" value="QJA84789.1"/>
    <property type="molecule type" value="Genomic_DNA"/>
</dbReference>
<dbReference type="EMBL" id="MT141569">
    <property type="protein sequence ID" value="QJA67338.1"/>
    <property type="molecule type" value="Genomic_DNA"/>
</dbReference>
<dbReference type="AlphaFoldDB" id="A0A6M3JDE1"/>
<protein>
    <submittedName>
        <fullName evidence="1">Uncharacterized protein</fullName>
    </submittedName>
</protein>
<reference evidence="1" key="1">
    <citation type="submission" date="2020-03" db="EMBL/GenBank/DDBJ databases">
        <title>The deep terrestrial virosphere.</title>
        <authorList>
            <person name="Holmfeldt K."/>
            <person name="Nilsson E."/>
            <person name="Simone D."/>
            <person name="Lopez-Fernandez M."/>
            <person name="Wu X."/>
            <person name="de Brujin I."/>
            <person name="Lundin D."/>
            <person name="Andersson A."/>
            <person name="Bertilsson S."/>
            <person name="Dopson M."/>
        </authorList>
    </citation>
    <scope>NUCLEOTIDE SEQUENCE</scope>
    <source>
        <strain evidence="2">MM415A00148</strain>
        <strain evidence="1">MM415B00245</strain>
    </source>
</reference>
<evidence type="ECO:0000313" key="2">
    <source>
        <dbReference type="EMBL" id="QJA84789.1"/>
    </source>
</evidence>